<evidence type="ECO:0000313" key="5">
    <source>
        <dbReference type="Proteomes" id="UP000243498"/>
    </source>
</evidence>
<evidence type="ECO:0000313" key="4">
    <source>
        <dbReference type="EMBL" id="OAA50375.1"/>
    </source>
</evidence>
<sequence length="1071" mass="121323">MRKRRSNDSSPESKRAKKKVDRNQAKLFDEIDAIPFRSTAATSLSTSASVTGSFGQQKFLSYFQNAVGITTSFSTSSTSENTSFSSASGSNSPLDDDDGSEYYTSQESPSESEKEVTDICLLPETLENRLKGIWAQFVNETFNEAPLAVVWEITRIALHCEVEPAGFNVLYQDISHWNTQPSLRDSLSKLPAFKAKDMPQFSSHDAWDLAMKEFQSETTVVSLSAELMVNQSSTGPLFSLKLSPLCLEQGHRLSRRFGADRFLEILMPYPSQVQKEAQNKHDLDLTDAIVRWLVRVFLFASEGDIFRRPLEDSLPPIAEARTPRSRTTVKVRKMIDWAIGGLGTTNQQVPKLFSRISLSLTLTYATVEIERHQIHESDNDIGSHSPMNDGIGRMSRALAMKIASVLGLTELPSAFQARLGSAKGMWIIDGDPSSGDDIWIVTYPSQRKWDCDNEDIHHRTFEVLEWSKEPRSASLNQQFIPVLEAQAIKPSKMRTVIAAHLARGLLEDFAAQETAMEDPVELRLWLQQGIGSKSGGNEDTVLFQGALPRELAKRAAVLLDSGFHPKTCKFLQDQCRAMAKQRADFLKDKMNICVPCSAYLLMVVDFSSTLEEDEVHVSFSTKFKVDGFCDTLLEGMDVLVARAPSHLPSDIQRVKVVSKPQLRQLKDVVVFSTKGRSSLADKLSGGDYDGDRAWVCWDQDIVQNFRNAAMPEDDTDPVKLGYIHKLERSMAQIRKEETNEDSVCAKFLYEAFSFNMEPSLLGICTDYKERYSYYLGDVGNNNKNILILSRALGCLVDQPKQGYIFSFLDWDQFRKALHMPRYLPEPDYKLPRPTNESPKRAPLHILDYLRHRVAEDTTNNALTAFNKLLDSYQAHSYDAHLTKLFNDIDERNRTNTTWVRIRKVLNEDIESVRDLWSTQFIREMGGGDFVNAVEPIYRKWCQIQPLATERSSDLAQYLLQPWMINRQSTLWELLKASYTFKKFHTRQAFTWQIAGRQLAMLKPFMSHVSTANACILVVPQLYSVLKPDKKVIAARRLQRLAKTDMAHVSANDLQARGFGHDNADIDEEEDM</sequence>
<dbReference type="GO" id="GO:0031380">
    <property type="term" value="C:nuclear RNA-directed RNA polymerase complex"/>
    <property type="evidence" value="ECO:0007669"/>
    <property type="project" value="TreeGrafter"/>
</dbReference>
<dbReference type="InterPro" id="IPR007855">
    <property type="entry name" value="RDRP"/>
</dbReference>
<dbReference type="EMBL" id="AZHC01000002">
    <property type="protein sequence ID" value="OAA50375.1"/>
    <property type="molecule type" value="Genomic_DNA"/>
</dbReference>
<dbReference type="InterPro" id="IPR057596">
    <property type="entry name" value="RDRP_core"/>
</dbReference>
<dbReference type="Proteomes" id="UP000243498">
    <property type="component" value="Unassembled WGS sequence"/>
</dbReference>
<dbReference type="Gene3D" id="1.10.8.790">
    <property type="entry name" value="RNA-dependent RNA polymerase, slab domain, helical subdomain-like"/>
    <property type="match status" value="1"/>
</dbReference>
<protein>
    <recommendedName>
        <fullName evidence="1">RNA-dependent RNA polymerase</fullName>
        <ecNumber evidence="1">2.7.7.48</ecNumber>
    </recommendedName>
</protein>
<dbReference type="EC" id="2.7.7.48" evidence="1"/>
<keyword evidence="1" id="KW-0808">Transferase</keyword>
<dbReference type="PANTHER" id="PTHR23079">
    <property type="entry name" value="RNA-DEPENDENT RNA POLYMERASE"/>
    <property type="match status" value="1"/>
</dbReference>
<reference evidence="4 5" key="1">
    <citation type="journal article" date="2016" name="Genome Biol. Evol.">
        <title>Divergent and convergent evolution of fungal pathogenicity.</title>
        <authorList>
            <person name="Shang Y."/>
            <person name="Xiao G."/>
            <person name="Zheng P."/>
            <person name="Cen K."/>
            <person name="Zhan S."/>
            <person name="Wang C."/>
        </authorList>
    </citation>
    <scope>NUCLEOTIDE SEQUENCE [LARGE SCALE GENOMIC DNA]</scope>
    <source>
        <strain evidence="4 5">RCEF 4871</strain>
    </source>
</reference>
<feature type="domain" description="RDRP core" evidence="3">
    <location>
        <begin position="240"/>
        <end position="852"/>
    </location>
</feature>
<accession>A0A162HZR2</accession>
<dbReference type="AlphaFoldDB" id="A0A162HZR2"/>
<feature type="region of interest" description="Disordered" evidence="2">
    <location>
        <begin position="1"/>
        <end position="24"/>
    </location>
</feature>
<dbReference type="OMA" id="VHFGFSN"/>
<proteinExistence type="inferred from homology"/>
<dbReference type="OrthoDB" id="10055769at2759"/>
<dbReference type="GO" id="GO:0030422">
    <property type="term" value="P:siRNA processing"/>
    <property type="evidence" value="ECO:0007669"/>
    <property type="project" value="TreeGrafter"/>
</dbReference>
<gene>
    <name evidence="4" type="ORF">NOR_00825</name>
</gene>
<organism evidence="4 5">
    <name type="scientific">Metarhizium rileyi (strain RCEF 4871)</name>
    <name type="common">Nomuraea rileyi</name>
    <dbReference type="NCBI Taxonomy" id="1649241"/>
    <lineage>
        <taxon>Eukaryota</taxon>
        <taxon>Fungi</taxon>
        <taxon>Dikarya</taxon>
        <taxon>Ascomycota</taxon>
        <taxon>Pezizomycotina</taxon>
        <taxon>Sordariomycetes</taxon>
        <taxon>Hypocreomycetidae</taxon>
        <taxon>Hypocreales</taxon>
        <taxon>Clavicipitaceae</taxon>
        <taxon>Metarhizium</taxon>
    </lineage>
</organism>
<comment type="catalytic activity">
    <reaction evidence="1">
        <text>RNA(n) + a ribonucleoside 5'-triphosphate = RNA(n+1) + diphosphate</text>
        <dbReference type="Rhea" id="RHEA:21248"/>
        <dbReference type="Rhea" id="RHEA-COMP:14527"/>
        <dbReference type="Rhea" id="RHEA-COMP:17342"/>
        <dbReference type="ChEBI" id="CHEBI:33019"/>
        <dbReference type="ChEBI" id="CHEBI:61557"/>
        <dbReference type="ChEBI" id="CHEBI:140395"/>
        <dbReference type="EC" id="2.7.7.48"/>
    </reaction>
</comment>
<evidence type="ECO:0000256" key="1">
    <source>
        <dbReference type="RuleBase" id="RU363098"/>
    </source>
</evidence>
<dbReference type="PANTHER" id="PTHR23079:SF14">
    <property type="entry name" value="RNA-DEPENDENT RNA POLYMERASE"/>
    <property type="match status" value="1"/>
</dbReference>
<feature type="region of interest" description="Disordered" evidence="2">
    <location>
        <begin position="74"/>
        <end position="117"/>
    </location>
</feature>
<evidence type="ECO:0000256" key="2">
    <source>
        <dbReference type="SAM" id="MobiDB-lite"/>
    </source>
</evidence>
<evidence type="ECO:0000259" key="3">
    <source>
        <dbReference type="Pfam" id="PF05183"/>
    </source>
</evidence>
<feature type="compositionally biased region" description="Low complexity" evidence="2">
    <location>
        <begin position="74"/>
        <end position="92"/>
    </location>
</feature>
<comment type="similarity">
    <text evidence="1">Belongs to the RdRP family.</text>
</comment>
<comment type="caution">
    <text evidence="4">The sequence shown here is derived from an EMBL/GenBank/DDBJ whole genome shotgun (WGS) entry which is preliminary data.</text>
</comment>
<keyword evidence="5" id="KW-1185">Reference proteome</keyword>
<keyword evidence="1" id="KW-0694">RNA-binding</keyword>
<dbReference type="Pfam" id="PF05183">
    <property type="entry name" value="RdRP"/>
    <property type="match status" value="1"/>
</dbReference>
<dbReference type="GO" id="GO:0003723">
    <property type="term" value="F:RNA binding"/>
    <property type="evidence" value="ECO:0007669"/>
    <property type="project" value="UniProtKB-KW"/>
</dbReference>
<dbReference type="STRING" id="1081105.A0A162HZR2"/>
<name>A0A162HZR2_METRR</name>
<keyword evidence="1" id="KW-0696">RNA-directed RNA polymerase</keyword>
<dbReference type="GO" id="GO:0003968">
    <property type="term" value="F:RNA-directed RNA polymerase activity"/>
    <property type="evidence" value="ECO:0007669"/>
    <property type="project" value="UniProtKB-KW"/>
</dbReference>
<keyword evidence="1" id="KW-0548">Nucleotidyltransferase</keyword>